<dbReference type="AlphaFoldDB" id="A0A4C1XNX7"/>
<feature type="compositionally biased region" description="Polar residues" evidence="1">
    <location>
        <begin position="1"/>
        <end position="12"/>
    </location>
</feature>
<accession>A0A4C1XNX7</accession>
<dbReference type="EMBL" id="BGZK01000907">
    <property type="protein sequence ID" value="GBP64743.1"/>
    <property type="molecule type" value="Genomic_DNA"/>
</dbReference>
<comment type="caution">
    <text evidence="2">The sequence shown here is derived from an EMBL/GenBank/DDBJ whole genome shotgun (WGS) entry which is preliminary data.</text>
</comment>
<evidence type="ECO:0000256" key="1">
    <source>
        <dbReference type="SAM" id="MobiDB-lite"/>
    </source>
</evidence>
<proteinExistence type="predicted"/>
<evidence type="ECO:0000313" key="3">
    <source>
        <dbReference type="Proteomes" id="UP000299102"/>
    </source>
</evidence>
<feature type="region of interest" description="Disordered" evidence="1">
    <location>
        <begin position="77"/>
        <end position="107"/>
    </location>
</feature>
<reference evidence="2 3" key="1">
    <citation type="journal article" date="2019" name="Commun. Biol.">
        <title>The bagworm genome reveals a unique fibroin gene that provides high tensile strength.</title>
        <authorList>
            <person name="Kono N."/>
            <person name="Nakamura H."/>
            <person name="Ohtoshi R."/>
            <person name="Tomita M."/>
            <person name="Numata K."/>
            <person name="Arakawa K."/>
        </authorList>
    </citation>
    <scope>NUCLEOTIDE SEQUENCE [LARGE SCALE GENOMIC DNA]</scope>
</reference>
<feature type="region of interest" description="Disordered" evidence="1">
    <location>
        <begin position="1"/>
        <end position="31"/>
    </location>
</feature>
<dbReference type="Proteomes" id="UP000299102">
    <property type="component" value="Unassembled WGS sequence"/>
</dbReference>
<protein>
    <submittedName>
        <fullName evidence="2">Uncharacterized protein</fullName>
    </submittedName>
</protein>
<keyword evidence="3" id="KW-1185">Reference proteome</keyword>
<gene>
    <name evidence="2" type="ORF">EVAR_56775_1</name>
</gene>
<evidence type="ECO:0000313" key="2">
    <source>
        <dbReference type="EMBL" id="GBP64743.1"/>
    </source>
</evidence>
<organism evidence="2 3">
    <name type="scientific">Eumeta variegata</name>
    <name type="common">Bagworm moth</name>
    <name type="synonym">Eumeta japonica</name>
    <dbReference type="NCBI Taxonomy" id="151549"/>
    <lineage>
        <taxon>Eukaryota</taxon>
        <taxon>Metazoa</taxon>
        <taxon>Ecdysozoa</taxon>
        <taxon>Arthropoda</taxon>
        <taxon>Hexapoda</taxon>
        <taxon>Insecta</taxon>
        <taxon>Pterygota</taxon>
        <taxon>Neoptera</taxon>
        <taxon>Endopterygota</taxon>
        <taxon>Lepidoptera</taxon>
        <taxon>Glossata</taxon>
        <taxon>Ditrysia</taxon>
        <taxon>Tineoidea</taxon>
        <taxon>Psychidae</taxon>
        <taxon>Oiketicinae</taxon>
        <taxon>Eumeta</taxon>
    </lineage>
</organism>
<name>A0A4C1XNX7_EUMVA</name>
<sequence length="107" mass="12536">MLNMASMPTTLNHPLKKSHRPGPYSRKKDPYEPWRHLVETTHLPYPHLQVQKEKIVSQFQISLRNTVLWRNENKQQYLKRSNRKTAALTSHRVSHAVAAQSSTKARK</sequence>